<dbReference type="SUPFAM" id="SSF46911">
    <property type="entry name" value="Ribosomal protein S18"/>
    <property type="match status" value="1"/>
</dbReference>
<protein>
    <recommendedName>
        <fullName evidence="4">Small ribosomal subunit protein bS18m</fullName>
    </recommendedName>
</protein>
<sequence length="176" mass="20203">MRPLRPSPILNAVRRTGSGAQSVSNTAAATASFGKLLQEKHLSERELVAQRAAARRDRIEMEQQLRRRFNHGDVYAPRDLGVAEQRKAKMVKFRPKQDIFDVLQVDPMSQYRNVAIMSEFITSTGRIKGRNETGLRPVNQRKLARAIRRSMGIGLMPRIHKHPEIIAQQLQRRLRM</sequence>
<dbReference type="OrthoDB" id="21463at2759"/>
<keyword evidence="6" id="KW-1185">Reference proteome</keyword>
<evidence type="ECO:0000256" key="1">
    <source>
        <dbReference type="ARBA" id="ARBA00005589"/>
    </source>
</evidence>
<dbReference type="GO" id="GO:0070181">
    <property type="term" value="F:small ribosomal subunit rRNA binding"/>
    <property type="evidence" value="ECO:0007669"/>
    <property type="project" value="TreeGrafter"/>
</dbReference>
<dbReference type="InterPro" id="IPR036870">
    <property type="entry name" value="Ribosomal_bS18_sf"/>
</dbReference>
<evidence type="ECO:0000256" key="4">
    <source>
        <dbReference type="ARBA" id="ARBA00035264"/>
    </source>
</evidence>
<reference evidence="5" key="1">
    <citation type="journal article" date="2020" name="Stud. Mycol.">
        <title>101 Dothideomycetes genomes: a test case for predicting lifestyles and emergence of pathogens.</title>
        <authorList>
            <person name="Haridas S."/>
            <person name="Albert R."/>
            <person name="Binder M."/>
            <person name="Bloem J."/>
            <person name="Labutti K."/>
            <person name="Salamov A."/>
            <person name="Andreopoulos B."/>
            <person name="Baker S."/>
            <person name="Barry K."/>
            <person name="Bills G."/>
            <person name="Bluhm B."/>
            <person name="Cannon C."/>
            <person name="Castanera R."/>
            <person name="Culley D."/>
            <person name="Daum C."/>
            <person name="Ezra D."/>
            <person name="Gonzalez J."/>
            <person name="Henrissat B."/>
            <person name="Kuo A."/>
            <person name="Liang C."/>
            <person name="Lipzen A."/>
            <person name="Lutzoni F."/>
            <person name="Magnuson J."/>
            <person name="Mondo S."/>
            <person name="Nolan M."/>
            <person name="Ohm R."/>
            <person name="Pangilinan J."/>
            <person name="Park H.-J."/>
            <person name="Ramirez L."/>
            <person name="Alfaro M."/>
            <person name="Sun H."/>
            <person name="Tritt A."/>
            <person name="Yoshinaga Y."/>
            <person name="Zwiers L.-H."/>
            <person name="Turgeon B."/>
            <person name="Goodwin S."/>
            <person name="Spatafora J."/>
            <person name="Crous P."/>
            <person name="Grigoriev I."/>
        </authorList>
    </citation>
    <scope>NUCLEOTIDE SEQUENCE</scope>
    <source>
        <strain evidence="5">ATCC 16933</strain>
    </source>
</reference>
<proteinExistence type="inferred from homology"/>
<organism evidence="5 6">
    <name type="scientific">Lineolata rhizophorae</name>
    <dbReference type="NCBI Taxonomy" id="578093"/>
    <lineage>
        <taxon>Eukaryota</taxon>
        <taxon>Fungi</taxon>
        <taxon>Dikarya</taxon>
        <taxon>Ascomycota</taxon>
        <taxon>Pezizomycotina</taxon>
        <taxon>Dothideomycetes</taxon>
        <taxon>Dothideomycetes incertae sedis</taxon>
        <taxon>Lineolatales</taxon>
        <taxon>Lineolataceae</taxon>
        <taxon>Lineolata</taxon>
    </lineage>
</organism>
<dbReference type="PANTHER" id="PTHR13479:SF40">
    <property type="entry name" value="SMALL RIBOSOMAL SUBUNIT PROTEIN BS18M"/>
    <property type="match status" value="1"/>
</dbReference>
<evidence type="ECO:0000313" key="6">
    <source>
        <dbReference type="Proteomes" id="UP000799766"/>
    </source>
</evidence>
<dbReference type="PANTHER" id="PTHR13479">
    <property type="entry name" value="30S RIBOSOMAL PROTEIN S18"/>
    <property type="match status" value="1"/>
</dbReference>
<dbReference type="GO" id="GO:0005763">
    <property type="term" value="C:mitochondrial small ribosomal subunit"/>
    <property type="evidence" value="ECO:0007669"/>
    <property type="project" value="TreeGrafter"/>
</dbReference>
<dbReference type="AlphaFoldDB" id="A0A6A6P2G9"/>
<keyword evidence="3" id="KW-0687">Ribonucleoprotein</keyword>
<dbReference type="Proteomes" id="UP000799766">
    <property type="component" value="Unassembled WGS sequence"/>
</dbReference>
<dbReference type="EMBL" id="MU001680">
    <property type="protein sequence ID" value="KAF2457643.1"/>
    <property type="molecule type" value="Genomic_DNA"/>
</dbReference>
<dbReference type="GO" id="GO:0032543">
    <property type="term" value="P:mitochondrial translation"/>
    <property type="evidence" value="ECO:0007669"/>
    <property type="project" value="TreeGrafter"/>
</dbReference>
<dbReference type="Pfam" id="PF01084">
    <property type="entry name" value="Ribosomal_S18"/>
    <property type="match status" value="1"/>
</dbReference>
<dbReference type="GO" id="GO:0003735">
    <property type="term" value="F:structural constituent of ribosome"/>
    <property type="evidence" value="ECO:0007669"/>
    <property type="project" value="InterPro"/>
</dbReference>
<name>A0A6A6P2G9_9PEZI</name>
<keyword evidence="2 5" id="KW-0689">Ribosomal protein</keyword>
<evidence type="ECO:0000313" key="5">
    <source>
        <dbReference type="EMBL" id="KAF2457643.1"/>
    </source>
</evidence>
<accession>A0A6A6P2G9</accession>
<comment type="similarity">
    <text evidence="1">Belongs to the bacterial ribosomal protein bS18 family.</text>
</comment>
<gene>
    <name evidence="5" type="ORF">BDY21DRAFT_344425</name>
</gene>
<dbReference type="InterPro" id="IPR001648">
    <property type="entry name" value="Ribosomal_bS18"/>
</dbReference>
<evidence type="ECO:0000256" key="3">
    <source>
        <dbReference type="ARBA" id="ARBA00023274"/>
    </source>
</evidence>
<dbReference type="Gene3D" id="4.10.640.10">
    <property type="entry name" value="Ribosomal protein S18"/>
    <property type="match status" value="1"/>
</dbReference>
<evidence type="ECO:0000256" key="2">
    <source>
        <dbReference type="ARBA" id="ARBA00022980"/>
    </source>
</evidence>
<dbReference type="FunFam" id="4.10.640.10:FF:000013">
    <property type="entry name" value="37S ribosomal protein S18"/>
    <property type="match status" value="1"/>
</dbReference>